<dbReference type="Proteomes" id="UP001642464">
    <property type="component" value="Unassembled WGS sequence"/>
</dbReference>
<evidence type="ECO:0000313" key="2">
    <source>
        <dbReference type="Proteomes" id="UP001642464"/>
    </source>
</evidence>
<name>A0ABP0ILT8_9DINO</name>
<evidence type="ECO:0008006" key="3">
    <source>
        <dbReference type="Google" id="ProtNLM"/>
    </source>
</evidence>
<sequence>MKIVDQVHGDKVFKSNVSSESSKPVWEFVVEETVMVDSMHGPPRLEIQLYGQRVLLDVLDRYLGQAILKLPVAVRLGFEIEVLNLPTAGPMKSSLPVVLNTLSAMNDKIAAQFGAARKARLNVVWQVCDEKHPGPVPDLIRIAEMDEDAADKKSYQFHLKLVNVKLRRPGGWSSSRMARHKDKDHLSCDLKGF</sequence>
<dbReference type="EMBL" id="CAXAMM010004113">
    <property type="protein sequence ID" value="CAK9002442.1"/>
    <property type="molecule type" value="Genomic_DNA"/>
</dbReference>
<proteinExistence type="predicted"/>
<comment type="caution">
    <text evidence="1">The sequence shown here is derived from an EMBL/GenBank/DDBJ whole genome shotgun (WGS) entry which is preliminary data.</text>
</comment>
<gene>
    <name evidence="1" type="ORF">SCF082_LOCUS7337</name>
</gene>
<accession>A0ABP0ILT8</accession>
<organism evidence="1 2">
    <name type="scientific">Durusdinium trenchii</name>
    <dbReference type="NCBI Taxonomy" id="1381693"/>
    <lineage>
        <taxon>Eukaryota</taxon>
        <taxon>Sar</taxon>
        <taxon>Alveolata</taxon>
        <taxon>Dinophyceae</taxon>
        <taxon>Suessiales</taxon>
        <taxon>Symbiodiniaceae</taxon>
        <taxon>Durusdinium</taxon>
    </lineage>
</organism>
<keyword evidence="2" id="KW-1185">Reference proteome</keyword>
<protein>
    <recommendedName>
        <fullName evidence="3">C2 domain-containing protein</fullName>
    </recommendedName>
</protein>
<reference evidence="1 2" key="1">
    <citation type="submission" date="2024-02" db="EMBL/GenBank/DDBJ databases">
        <authorList>
            <person name="Chen Y."/>
            <person name="Shah S."/>
            <person name="Dougan E. K."/>
            <person name="Thang M."/>
            <person name="Chan C."/>
        </authorList>
    </citation>
    <scope>NUCLEOTIDE SEQUENCE [LARGE SCALE GENOMIC DNA]</scope>
</reference>
<evidence type="ECO:0000313" key="1">
    <source>
        <dbReference type="EMBL" id="CAK9002442.1"/>
    </source>
</evidence>